<evidence type="ECO:0000313" key="1">
    <source>
        <dbReference type="EMBL" id="KAG7518803.1"/>
    </source>
</evidence>
<name>A0AAV6SPZ1_SOLSE</name>
<gene>
    <name evidence="1" type="ORF">JOB18_044297</name>
</gene>
<evidence type="ECO:0000313" key="2">
    <source>
        <dbReference type="Proteomes" id="UP000693946"/>
    </source>
</evidence>
<sequence>MQSSPVVAPTITAKMNSDSVFSEHNNIEMCCNIVSIFDNPQPFYKLFQLVYKNAANIFFFCTRHLLNKVQQNMKWARLELKPSKCRSISITKGKLSEPRFYIGDKPFPMVVEKPIKSLGRWTAPTLVTGRKWIPAVATQQAKSKQQHQDTVSQLFKIKQYRFELDLLGERTEPAENSEEMADLTPK</sequence>
<proteinExistence type="predicted"/>
<comment type="caution">
    <text evidence="1">The sequence shown here is derived from an EMBL/GenBank/DDBJ whole genome shotgun (WGS) entry which is preliminary data.</text>
</comment>
<organism evidence="1 2">
    <name type="scientific">Solea senegalensis</name>
    <name type="common">Senegalese sole</name>
    <dbReference type="NCBI Taxonomy" id="28829"/>
    <lineage>
        <taxon>Eukaryota</taxon>
        <taxon>Metazoa</taxon>
        <taxon>Chordata</taxon>
        <taxon>Craniata</taxon>
        <taxon>Vertebrata</taxon>
        <taxon>Euteleostomi</taxon>
        <taxon>Actinopterygii</taxon>
        <taxon>Neopterygii</taxon>
        <taxon>Teleostei</taxon>
        <taxon>Neoteleostei</taxon>
        <taxon>Acanthomorphata</taxon>
        <taxon>Carangaria</taxon>
        <taxon>Pleuronectiformes</taxon>
        <taxon>Pleuronectoidei</taxon>
        <taxon>Soleidae</taxon>
        <taxon>Solea</taxon>
    </lineage>
</organism>
<accession>A0AAV6SPZ1</accession>
<keyword evidence="2" id="KW-1185">Reference proteome</keyword>
<dbReference type="EMBL" id="JAGKHQ010000004">
    <property type="protein sequence ID" value="KAG7518803.1"/>
    <property type="molecule type" value="Genomic_DNA"/>
</dbReference>
<reference evidence="1 2" key="1">
    <citation type="journal article" date="2021" name="Sci. Rep.">
        <title>Chromosome anchoring in Senegalese sole (Solea senegalensis) reveals sex-associated markers and genome rearrangements in flatfish.</title>
        <authorList>
            <person name="Guerrero-Cozar I."/>
            <person name="Gomez-Garrido J."/>
            <person name="Berbel C."/>
            <person name="Martinez-Blanch J.F."/>
            <person name="Alioto T."/>
            <person name="Claros M.G."/>
            <person name="Gagnaire P.A."/>
            <person name="Manchado M."/>
        </authorList>
    </citation>
    <scope>NUCLEOTIDE SEQUENCE [LARGE SCALE GENOMIC DNA]</scope>
    <source>
        <strain evidence="1">Sse05_10M</strain>
    </source>
</reference>
<protein>
    <submittedName>
        <fullName evidence="1">Uncharacterized protein</fullName>
    </submittedName>
</protein>
<dbReference type="AlphaFoldDB" id="A0AAV6SPZ1"/>
<dbReference type="Proteomes" id="UP000693946">
    <property type="component" value="Linkage Group LG12"/>
</dbReference>